<dbReference type="OrthoDB" id="1602884at2759"/>
<organism evidence="3 4">
    <name type="scientific">Lentinus tigrinus ALCF2SS1-6</name>
    <dbReference type="NCBI Taxonomy" id="1328759"/>
    <lineage>
        <taxon>Eukaryota</taxon>
        <taxon>Fungi</taxon>
        <taxon>Dikarya</taxon>
        <taxon>Basidiomycota</taxon>
        <taxon>Agaricomycotina</taxon>
        <taxon>Agaricomycetes</taxon>
        <taxon>Polyporales</taxon>
        <taxon>Polyporaceae</taxon>
        <taxon>Lentinus</taxon>
    </lineage>
</organism>
<dbReference type="InterPro" id="IPR015943">
    <property type="entry name" value="WD40/YVTN_repeat-like_dom_sf"/>
</dbReference>
<dbReference type="GO" id="GO:0000922">
    <property type="term" value="C:spindle pole"/>
    <property type="evidence" value="ECO:0007669"/>
    <property type="project" value="TreeGrafter"/>
</dbReference>
<name>A0A5C2SSY5_9APHY</name>
<dbReference type="PANTHER" id="PTHR44414:SF1">
    <property type="entry name" value="PROTEIN NEDD1"/>
    <property type="match status" value="1"/>
</dbReference>
<gene>
    <name evidence="3" type="ORF">L227DRAFT_493094</name>
</gene>
<feature type="region of interest" description="Disordered" evidence="2">
    <location>
        <begin position="317"/>
        <end position="724"/>
    </location>
</feature>
<dbReference type="InterPro" id="IPR052818">
    <property type="entry name" value="NEDD1_Spindle_Assembly"/>
</dbReference>
<evidence type="ECO:0000256" key="1">
    <source>
        <dbReference type="SAM" id="Coils"/>
    </source>
</evidence>
<sequence length="798" mass="84312">MAAIVTPTNLYVLETSSLKHPPTTADPTCPVPPLPSSIAWSAETSAIFIASETSSIMQYDLTAGTLQDTPITEQGSDPAISLLTKDRGNTVVYARGQKILHASTQTGRIAHTFDTHKASVTSLSLSNDSSLLASTSARAIHVHNLTLVSHTVLRGIPAGSGSVTTCAFHPHSRTRLLVGHGSQLLVYDTTRPSGPAKTIPLDKDQKNLGPIVAITCSPFSKTLVAVACSGGAVGLVDLEKEKGLFRMVQMPAPLTCLSFSAEGAALYAGTENGKFLVLDLRALDKPPKSVTVSENGDQVIAISVQKKLKPGEAQAAKSGAATAAKPLVQRDTNKAAPAARRAALTAGTDAKKAGEDKPATKAKPALTSTTPRRAMTRTASIGQSNGSPVGRVLSGTRRTGPPAVKSPAAARSEAQKKAFSPPKAPVQIADDKDNEDEGDLSVQVENLLALPKAKEPAVSAEEPPVSAVSRAPSVLSRASSRAQRVENTKARTHTRTGSTASRVSVADSVSAALPRTRPASSASAAGRASKASTRTVSGSSSRSASPPLVQPQRRRVSGSSAISRLSRTPSPDLPEMEDDGGPITPIPGYKVKGKGRAALGLGTPEVDEWVKAGEGKPKAKDDDPRKEGKRVGFASGDDSDSDAEEAPRANANNTSDEDDSESEHDAPLRPSANRFQQDNLAMQVSPRRSFAGPSPARARASTSWAPVPSPLRNPAAPPSPQARAAQDMLQALLRDALHDFRQETKQEIVGLHLDLIRMGGSWRREMREAMGEFAQEMRELREENRMLREENERLRRGY</sequence>
<dbReference type="SUPFAM" id="SSF50978">
    <property type="entry name" value="WD40 repeat-like"/>
    <property type="match status" value="1"/>
</dbReference>
<dbReference type="EMBL" id="ML122251">
    <property type="protein sequence ID" value="RPD66431.1"/>
    <property type="molecule type" value="Genomic_DNA"/>
</dbReference>
<dbReference type="InterPro" id="IPR036322">
    <property type="entry name" value="WD40_repeat_dom_sf"/>
</dbReference>
<evidence type="ECO:0000313" key="4">
    <source>
        <dbReference type="Proteomes" id="UP000313359"/>
    </source>
</evidence>
<dbReference type="STRING" id="1328759.A0A5C2SSY5"/>
<dbReference type="Gene3D" id="2.130.10.10">
    <property type="entry name" value="YVTN repeat-like/Quinoprotein amine dehydrogenase"/>
    <property type="match status" value="1"/>
</dbReference>
<dbReference type="AlphaFoldDB" id="A0A5C2SSY5"/>
<dbReference type="GO" id="GO:0000278">
    <property type="term" value="P:mitotic cell cycle"/>
    <property type="evidence" value="ECO:0007669"/>
    <property type="project" value="TreeGrafter"/>
</dbReference>
<evidence type="ECO:0000313" key="3">
    <source>
        <dbReference type="EMBL" id="RPD66431.1"/>
    </source>
</evidence>
<feature type="compositionally biased region" description="Polar residues" evidence="2">
    <location>
        <begin position="673"/>
        <end position="682"/>
    </location>
</feature>
<keyword evidence="1" id="KW-0175">Coiled coil</keyword>
<dbReference type="SMART" id="SM00320">
    <property type="entry name" value="WD40"/>
    <property type="match status" value="4"/>
</dbReference>
<feature type="compositionally biased region" description="Pro residues" evidence="2">
    <location>
        <begin position="707"/>
        <end position="720"/>
    </location>
</feature>
<feature type="compositionally biased region" description="Low complexity" evidence="2">
    <location>
        <begin position="335"/>
        <end position="348"/>
    </location>
</feature>
<dbReference type="Pfam" id="PF00400">
    <property type="entry name" value="WD40"/>
    <property type="match status" value="1"/>
</dbReference>
<reference evidence="3" key="1">
    <citation type="journal article" date="2018" name="Genome Biol. Evol.">
        <title>Genomics and development of Lentinus tigrinus, a white-rot wood-decaying mushroom with dimorphic fruiting bodies.</title>
        <authorList>
            <person name="Wu B."/>
            <person name="Xu Z."/>
            <person name="Knudson A."/>
            <person name="Carlson A."/>
            <person name="Chen N."/>
            <person name="Kovaka S."/>
            <person name="LaButti K."/>
            <person name="Lipzen A."/>
            <person name="Pennachio C."/>
            <person name="Riley R."/>
            <person name="Schakwitz W."/>
            <person name="Umezawa K."/>
            <person name="Ohm R.A."/>
            <person name="Grigoriev I.V."/>
            <person name="Nagy L.G."/>
            <person name="Gibbons J."/>
            <person name="Hibbett D."/>
        </authorList>
    </citation>
    <scope>NUCLEOTIDE SEQUENCE [LARGE SCALE GENOMIC DNA]</scope>
    <source>
        <strain evidence="3">ALCF2SS1-6</strain>
    </source>
</reference>
<dbReference type="GO" id="GO:0007020">
    <property type="term" value="P:microtubule nucleation"/>
    <property type="evidence" value="ECO:0007669"/>
    <property type="project" value="TreeGrafter"/>
</dbReference>
<proteinExistence type="predicted"/>
<dbReference type="PANTHER" id="PTHR44414">
    <property type="entry name" value="PROTEIN NEDD1"/>
    <property type="match status" value="1"/>
</dbReference>
<dbReference type="GO" id="GO:0005814">
    <property type="term" value="C:centriole"/>
    <property type="evidence" value="ECO:0007669"/>
    <property type="project" value="TreeGrafter"/>
</dbReference>
<feature type="compositionally biased region" description="Basic and acidic residues" evidence="2">
    <location>
        <begin position="349"/>
        <end position="359"/>
    </location>
</feature>
<feature type="compositionally biased region" description="Polar residues" evidence="2">
    <location>
        <begin position="366"/>
        <end position="387"/>
    </location>
</feature>
<dbReference type="GO" id="GO:0036064">
    <property type="term" value="C:ciliary basal body"/>
    <property type="evidence" value="ECO:0007669"/>
    <property type="project" value="TreeGrafter"/>
</dbReference>
<dbReference type="GO" id="GO:0043015">
    <property type="term" value="F:gamma-tubulin binding"/>
    <property type="evidence" value="ECO:0007669"/>
    <property type="project" value="TreeGrafter"/>
</dbReference>
<feature type="compositionally biased region" description="Basic and acidic residues" evidence="2">
    <location>
        <begin position="608"/>
        <end position="630"/>
    </location>
</feature>
<feature type="compositionally biased region" description="Low complexity" evidence="2">
    <location>
        <begin position="500"/>
        <end position="545"/>
    </location>
</feature>
<protein>
    <submittedName>
        <fullName evidence="3">WD40 repeat-like protein</fullName>
    </submittedName>
</protein>
<dbReference type="InterPro" id="IPR001680">
    <property type="entry name" value="WD40_rpt"/>
</dbReference>
<dbReference type="GO" id="GO:0005737">
    <property type="term" value="C:cytoplasm"/>
    <property type="evidence" value="ECO:0007669"/>
    <property type="project" value="TreeGrafter"/>
</dbReference>
<accession>A0A5C2SSY5</accession>
<dbReference type="Proteomes" id="UP000313359">
    <property type="component" value="Unassembled WGS sequence"/>
</dbReference>
<feature type="coiled-coil region" evidence="1">
    <location>
        <begin position="763"/>
        <end position="797"/>
    </location>
</feature>
<evidence type="ECO:0000256" key="2">
    <source>
        <dbReference type="SAM" id="MobiDB-lite"/>
    </source>
</evidence>
<feature type="compositionally biased region" description="Polar residues" evidence="2">
    <location>
        <begin position="557"/>
        <end position="569"/>
    </location>
</feature>
<keyword evidence="4" id="KW-1185">Reference proteome</keyword>